<evidence type="ECO:0000313" key="1">
    <source>
        <dbReference type="EMBL" id="KAJ7316529.1"/>
    </source>
</evidence>
<dbReference type="Proteomes" id="UP001142489">
    <property type="component" value="Unassembled WGS sequence"/>
</dbReference>
<dbReference type="EMBL" id="JAPFRF010000011">
    <property type="protein sequence ID" value="KAJ7316529.1"/>
    <property type="molecule type" value="Genomic_DNA"/>
</dbReference>
<organism evidence="1 2">
    <name type="scientific">Phrynocephalus forsythii</name>
    <dbReference type="NCBI Taxonomy" id="171643"/>
    <lineage>
        <taxon>Eukaryota</taxon>
        <taxon>Metazoa</taxon>
        <taxon>Chordata</taxon>
        <taxon>Craniata</taxon>
        <taxon>Vertebrata</taxon>
        <taxon>Euteleostomi</taxon>
        <taxon>Lepidosauria</taxon>
        <taxon>Squamata</taxon>
        <taxon>Bifurcata</taxon>
        <taxon>Unidentata</taxon>
        <taxon>Episquamata</taxon>
        <taxon>Toxicofera</taxon>
        <taxon>Iguania</taxon>
        <taxon>Acrodonta</taxon>
        <taxon>Agamidae</taxon>
        <taxon>Agaminae</taxon>
        <taxon>Phrynocephalus</taxon>
    </lineage>
</organism>
<name>A0A9Q1AWS1_9SAUR</name>
<evidence type="ECO:0008006" key="3">
    <source>
        <dbReference type="Google" id="ProtNLM"/>
    </source>
</evidence>
<dbReference type="AlphaFoldDB" id="A0A9Q1AWS1"/>
<gene>
    <name evidence="1" type="ORF">JRQ81_002691</name>
</gene>
<accession>A0A9Q1AWS1</accession>
<dbReference type="PANTHER" id="PTHR46289">
    <property type="entry name" value="52 KDA REPRESSOR OF THE INHIBITOR OF THE PROTEIN KINASE-LIKE PROTEIN-RELATED"/>
    <property type="match status" value="1"/>
</dbReference>
<evidence type="ECO:0000313" key="2">
    <source>
        <dbReference type="Proteomes" id="UP001142489"/>
    </source>
</evidence>
<dbReference type="OrthoDB" id="10062065at2759"/>
<proteinExistence type="predicted"/>
<reference evidence="1" key="1">
    <citation type="journal article" date="2023" name="DNA Res.">
        <title>Chromosome-level genome assembly of Phrynocephalus forsythii using third-generation DNA sequencing and Hi-C analysis.</title>
        <authorList>
            <person name="Qi Y."/>
            <person name="Zhao W."/>
            <person name="Zhao Y."/>
            <person name="Niu C."/>
            <person name="Cao S."/>
            <person name="Zhang Y."/>
        </authorList>
    </citation>
    <scope>NUCLEOTIDE SEQUENCE</scope>
    <source>
        <tissue evidence="1">Muscle</tissue>
    </source>
</reference>
<dbReference type="PANTHER" id="PTHR46289:SF19">
    <property type="entry name" value="ZINC FINGER MYM-TYPE CONTAINING 1"/>
    <property type="match status" value="1"/>
</dbReference>
<comment type="caution">
    <text evidence="1">The sequence shown here is derived from an EMBL/GenBank/DDBJ whole genome shotgun (WGS) entry which is preliminary data.</text>
</comment>
<keyword evidence="2" id="KW-1185">Reference proteome</keyword>
<dbReference type="InterPro" id="IPR052958">
    <property type="entry name" value="IFN-induced_PKR_regulator"/>
</dbReference>
<protein>
    <recommendedName>
        <fullName evidence="3">HAT C-terminal dimerisation domain-containing protein</fullName>
    </recommendedName>
</protein>
<sequence length="174" mass="19379">MDIQSVEERFQQLQQYIISCLVSCATYMRSTKKCTEVVLQTSKNLEKSLMHNGSKDTGAEDLCCECIAVTQRPPKSMLPQGVLLFIVQQELLDRVPNVSVALWILLTLPVSVASGGECCFSKLKLMQTYLCSTMLQSRLVDVATILVEHAKATAIHLKESVTKFAKGKACKMRF</sequence>